<dbReference type="OrthoDB" id="10256176at2759"/>
<keyword evidence="4" id="KW-1185">Reference proteome</keyword>
<reference evidence="3 4" key="1">
    <citation type="journal article" date="2009" name="Science">
        <title>Green evolution and dynamic adaptations revealed by genomes of the marine picoeukaryotes Micromonas.</title>
        <authorList>
            <person name="Worden A.Z."/>
            <person name="Lee J.H."/>
            <person name="Mock T."/>
            <person name="Rouze P."/>
            <person name="Simmons M.P."/>
            <person name="Aerts A.L."/>
            <person name="Allen A.E."/>
            <person name="Cuvelier M.L."/>
            <person name="Derelle E."/>
            <person name="Everett M.V."/>
            <person name="Foulon E."/>
            <person name="Grimwood J."/>
            <person name="Gundlach H."/>
            <person name="Henrissat B."/>
            <person name="Napoli C."/>
            <person name="McDonald S.M."/>
            <person name="Parker M.S."/>
            <person name="Rombauts S."/>
            <person name="Salamov A."/>
            <person name="Von Dassow P."/>
            <person name="Badger J.H."/>
            <person name="Coutinho P.M."/>
            <person name="Demir E."/>
            <person name="Dubchak I."/>
            <person name="Gentemann C."/>
            <person name="Eikrem W."/>
            <person name="Gready J.E."/>
            <person name="John U."/>
            <person name="Lanier W."/>
            <person name="Lindquist E.A."/>
            <person name="Lucas S."/>
            <person name="Mayer K.F."/>
            <person name="Moreau H."/>
            <person name="Not F."/>
            <person name="Otillar R."/>
            <person name="Panaud O."/>
            <person name="Pangilinan J."/>
            <person name="Paulsen I."/>
            <person name="Piegu B."/>
            <person name="Poliakov A."/>
            <person name="Robbens S."/>
            <person name="Schmutz J."/>
            <person name="Toulza E."/>
            <person name="Wyss T."/>
            <person name="Zelensky A."/>
            <person name="Zhou K."/>
            <person name="Armbrust E.V."/>
            <person name="Bhattacharya D."/>
            <person name="Goodenough U.W."/>
            <person name="Van de Peer Y."/>
            <person name="Grigoriev I.V."/>
        </authorList>
    </citation>
    <scope>NUCLEOTIDE SEQUENCE [LARGE SCALE GENOMIC DNA]</scope>
    <source>
        <strain evidence="4">RCC299 / NOUM17</strain>
    </source>
</reference>
<dbReference type="GO" id="GO:0016604">
    <property type="term" value="C:nuclear body"/>
    <property type="evidence" value="ECO:0007669"/>
    <property type="project" value="TreeGrafter"/>
</dbReference>
<dbReference type="CDD" id="cd01733">
    <property type="entry name" value="LSm10"/>
    <property type="match status" value="1"/>
</dbReference>
<dbReference type="STRING" id="296587.C1E1N0"/>
<dbReference type="InterPro" id="IPR010920">
    <property type="entry name" value="LSM_dom_sf"/>
</dbReference>
<evidence type="ECO:0000313" key="4">
    <source>
        <dbReference type="Proteomes" id="UP000002009"/>
    </source>
</evidence>
<gene>
    <name evidence="3" type="ORF">MICPUN_56930</name>
</gene>
<feature type="domain" description="Sm" evidence="2">
    <location>
        <begin position="32"/>
        <end position="101"/>
    </location>
</feature>
<proteinExistence type="predicted"/>
<protein>
    <recommendedName>
        <fullName evidence="2">Sm domain-containing protein</fullName>
    </recommendedName>
</protein>
<feature type="region of interest" description="Disordered" evidence="1">
    <location>
        <begin position="134"/>
        <end position="159"/>
    </location>
</feature>
<dbReference type="GO" id="GO:0071208">
    <property type="term" value="F:histone pre-mRNA DCP binding"/>
    <property type="evidence" value="ECO:0007669"/>
    <property type="project" value="TreeGrafter"/>
</dbReference>
<organism evidence="3 4">
    <name type="scientific">Micromonas commoda (strain RCC299 / NOUM17 / CCMP2709)</name>
    <name type="common">Picoplanktonic green alga</name>
    <dbReference type="NCBI Taxonomy" id="296587"/>
    <lineage>
        <taxon>Eukaryota</taxon>
        <taxon>Viridiplantae</taxon>
        <taxon>Chlorophyta</taxon>
        <taxon>Mamiellophyceae</taxon>
        <taxon>Mamiellales</taxon>
        <taxon>Mamiellaceae</taxon>
        <taxon>Micromonas</taxon>
    </lineage>
</organism>
<feature type="compositionally biased region" description="Basic and acidic residues" evidence="1">
    <location>
        <begin position="144"/>
        <end position="159"/>
    </location>
</feature>
<feature type="region of interest" description="Disordered" evidence="1">
    <location>
        <begin position="1"/>
        <end position="20"/>
    </location>
</feature>
<dbReference type="EMBL" id="CP001324">
    <property type="protein sequence ID" value="ACO61770.1"/>
    <property type="molecule type" value="Genomic_DNA"/>
</dbReference>
<accession>C1E1N0</accession>
<dbReference type="GO" id="GO:0006398">
    <property type="term" value="P:mRNA 3'-end processing by stem-loop binding and cleavage"/>
    <property type="evidence" value="ECO:0007669"/>
    <property type="project" value="TreeGrafter"/>
</dbReference>
<dbReference type="GO" id="GO:0071254">
    <property type="term" value="C:cytoplasmic U snRNP body"/>
    <property type="evidence" value="ECO:0007669"/>
    <property type="project" value="TreeGrafter"/>
</dbReference>
<dbReference type="InParanoid" id="C1E1N0"/>
<dbReference type="GO" id="GO:0071209">
    <property type="term" value="F:U7 snRNA binding"/>
    <property type="evidence" value="ECO:0007669"/>
    <property type="project" value="TreeGrafter"/>
</dbReference>
<sequence>MAGTTAEDEDRDRRPRKSPFQKLRREQRSLLCFVQALVGHLVVIETRDDVTTRGTLVEVDERMNCTLEGAQRVTVEQALEKKNSKFDRMFVRARLIRYVHVPARVDPAELIERRRQEEFDASRHYQAKVVFGPINPSPYDNSEEAQKIRAERAKGYAKH</sequence>
<dbReference type="KEGG" id="mis:MICPUN_56930"/>
<dbReference type="Proteomes" id="UP000002009">
    <property type="component" value="Chromosome 3"/>
</dbReference>
<dbReference type="GeneID" id="8242127"/>
<dbReference type="AlphaFoldDB" id="C1E1N0"/>
<dbReference type="eggNOG" id="ENOG502SBI6">
    <property type="taxonomic scope" value="Eukaryota"/>
</dbReference>
<dbReference type="PANTHER" id="PTHR21196">
    <property type="entry name" value="U7 SNRNA-ASSOCIATED SM-LIKE PROTEIN LSM10"/>
    <property type="match status" value="1"/>
</dbReference>
<dbReference type="InterPro" id="IPR001163">
    <property type="entry name" value="Sm_dom_euk/arc"/>
</dbReference>
<dbReference type="PANTHER" id="PTHR21196:SF1">
    <property type="entry name" value="U7 SNRNA-ASSOCIATED SM-LIKE PROTEIN LSM10"/>
    <property type="match status" value="1"/>
</dbReference>
<evidence type="ECO:0000259" key="2">
    <source>
        <dbReference type="SMART" id="SM00651"/>
    </source>
</evidence>
<dbReference type="SMART" id="SM00651">
    <property type="entry name" value="Sm"/>
    <property type="match status" value="1"/>
</dbReference>
<dbReference type="RefSeq" id="XP_002500512.1">
    <property type="nucleotide sequence ID" value="XM_002500466.1"/>
</dbReference>
<feature type="compositionally biased region" description="Acidic residues" evidence="1">
    <location>
        <begin position="1"/>
        <end position="10"/>
    </location>
</feature>
<evidence type="ECO:0000313" key="3">
    <source>
        <dbReference type="EMBL" id="ACO61770.1"/>
    </source>
</evidence>
<dbReference type="InterPro" id="IPR052840">
    <property type="entry name" value="U7_snRNA_Sm-like"/>
</dbReference>
<dbReference type="SUPFAM" id="SSF50182">
    <property type="entry name" value="Sm-like ribonucleoproteins"/>
    <property type="match status" value="1"/>
</dbReference>
<name>C1E1N0_MICCC</name>
<evidence type="ECO:0000256" key="1">
    <source>
        <dbReference type="SAM" id="MobiDB-lite"/>
    </source>
</evidence>
<dbReference type="Pfam" id="PF01423">
    <property type="entry name" value="LSM"/>
    <property type="match status" value="1"/>
</dbReference>
<dbReference type="Gene3D" id="2.30.30.100">
    <property type="match status" value="1"/>
</dbReference>